<dbReference type="Proteomes" id="UP000421791">
    <property type="component" value="Unassembled WGS sequence"/>
</dbReference>
<dbReference type="AlphaFoldDB" id="A0A7J4YNZ9"/>
<reference evidence="1 2" key="1">
    <citation type="journal article" date="2019" name="Nat. Med.">
        <title>A library of human gut bacterial isolates paired with longitudinal multiomics data enables mechanistic microbiome research.</title>
        <authorList>
            <person name="Poyet M."/>
            <person name="Groussin M."/>
            <person name="Gibbons S.M."/>
            <person name="Avila-Pacheco J."/>
            <person name="Jiang X."/>
            <person name="Kearney S.M."/>
            <person name="Perrotta A.R."/>
            <person name="Berdy B."/>
            <person name="Zhao S."/>
            <person name="Lieberman T.D."/>
            <person name="Swanson P.K."/>
            <person name="Smith M."/>
            <person name="Roesemann S."/>
            <person name="Alexander J.E."/>
            <person name="Rich S.A."/>
            <person name="Livny J."/>
            <person name="Vlamakis H."/>
            <person name="Clish C."/>
            <person name="Bullock K."/>
            <person name="Deik A."/>
            <person name="Scott J."/>
            <person name="Pierce K.A."/>
            <person name="Xavier R.J."/>
            <person name="Alm E.J."/>
        </authorList>
    </citation>
    <scope>NUCLEOTIDE SEQUENCE [LARGE SCALE GENOMIC DNA]</scope>
    <source>
        <strain evidence="1 2">BIOML-A6</strain>
    </source>
</reference>
<dbReference type="EMBL" id="VWAK01000014">
    <property type="protein sequence ID" value="KAA5230253.1"/>
    <property type="molecule type" value="Genomic_DNA"/>
</dbReference>
<comment type="caution">
    <text evidence="1">The sequence shown here is derived from an EMBL/GenBank/DDBJ whole genome shotgun (WGS) entry which is preliminary data.</text>
</comment>
<accession>A0A7J4YNZ9</accession>
<sequence>MTFSYTFPQVMLQKIRMKGLRLYVQGDNLLLFSKYSGWDPEVSKNMDPQYFGVDLYGVPPSRSVNFGINLSF</sequence>
<protein>
    <submittedName>
        <fullName evidence="1">Uncharacterized protein</fullName>
    </submittedName>
</protein>
<name>A0A7J4YNZ9_9BACE</name>
<evidence type="ECO:0000313" key="1">
    <source>
        <dbReference type="EMBL" id="KAA5230253.1"/>
    </source>
</evidence>
<gene>
    <name evidence="1" type="ORF">F2Z22_10480</name>
</gene>
<proteinExistence type="predicted"/>
<organism evidence="1 2">
    <name type="scientific">Bacteroides finegoldii</name>
    <dbReference type="NCBI Taxonomy" id="338188"/>
    <lineage>
        <taxon>Bacteria</taxon>
        <taxon>Pseudomonadati</taxon>
        <taxon>Bacteroidota</taxon>
        <taxon>Bacteroidia</taxon>
        <taxon>Bacteroidales</taxon>
        <taxon>Bacteroidaceae</taxon>
        <taxon>Bacteroides</taxon>
    </lineage>
</organism>
<evidence type="ECO:0000313" key="2">
    <source>
        <dbReference type="Proteomes" id="UP000421791"/>
    </source>
</evidence>